<name>A0AAV2JQ53_KNICA</name>
<dbReference type="Proteomes" id="UP001497482">
    <property type="component" value="Chromosome 13"/>
</dbReference>
<gene>
    <name evidence="2" type="ORF">KC01_LOCUS9139</name>
</gene>
<dbReference type="EMBL" id="OZ035835">
    <property type="protein sequence ID" value="CAL1577860.1"/>
    <property type="molecule type" value="Genomic_DNA"/>
</dbReference>
<evidence type="ECO:0000313" key="3">
    <source>
        <dbReference type="Proteomes" id="UP001497482"/>
    </source>
</evidence>
<reference evidence="2 3" key="1">
    <citation type="submission" date="2024-04" db="EMBL/GenBank/DDBJ databases">
        <authorList>
            <person name="Waldvogel A.-M."/>
            <person name="Schoenle A."/>
        </authorList>
    </citation>
    <scope>NUCLEOTIDE SEQUENCE [LARGE SCALE GENOMIC DNA]</scope>
</reference>
<feature type="region of interest" description="Disordered" evidence="1">
    <location>
        <begin position="53"/>
        <end position="102"/>
    </location>
</feature>
<proteinExistence type="predicted"/>
<protein>
    <submittedName>
        <fullName evidence="2">Uncharacterized protein</fullName>
    </submittedName>
</protein>
<dbReference type="AlphaFoldDB" id="A0AAV2JQ53"/>
<feature type="compositionally biased region" description="Basic and acidic residues" evidence="1">
    <location>
        <begin position="53"/>
        <end position="64"/>
    </location>
</feature>
<accession>A0AAV2JQ53</accession>
<evidence type="ECO:0000256" key="1">
    <source>
        <dbReference type="SAM" id="MobiDB-lite"/>
    </source>
</evidence>
<evidence type="ECO:0000313" key="2">
    <source>
        <dbReference type="EMBL" id="CAL1577860.1"/>
    </source>
</evidence>
<keyword evidence="3" id="KW-1185">Reference proteome</keyword>
<organism evidence="2 3">
    <name type="scientific">Knipowitschia caucasica</name>
    <name type="common">Caucasian dwarf goby</name>
    <name type="synonym">Pomatoschistus caucasicus</name>
    <dbReference type="NCBI Taxonomy" id="637954"/>
    <lineage>
        <taxon>Eukaryota</taxon>
        <taxon>Metazoa</taxon>
        <taxon>Chordata</taxon>
        <taxon>Craniata</taxon>
        <taxon>Vertebrata</taxon>
        <taxon>Euteleostomi</taxon>
        <taxon>Actinopterygii</taxon>
        <taxon>Neopterygii</taxon>
        <taxon>Teleostei</taxon>
        <taxon>Neoteleostei</taxon>
        <taxon>Acanthomorphata</taxon>
        <taxon>Gobiaria</taxon>
        <taxon>Gobiiformes</taxon>
        <taxon>Gobioidei</taxon>
        <taxon>Gobiidae</taxon>
        <taxon>Gobiinae</taxon>
        <taxon>Knipowitschia</taxon>
    </lineage>
</organism>
<sequence>MNQSLESHPKACKVSPMTVSPLKTDFRCHNSSFPVNPKTSESFVPADLIKRSVADDERRGRSPEEGACGGRPIHPLQSLAAVGPPRNSKRPSPLMQFTSAIT</sequence>